<gene>
    <name evidence="1" type="ORF">FJZ47_01840</name>
</gene>
<accession>A0A937VZ37</accession>
<reference evidence="1" key="1">
    <citation type="submission" date="2019-03" db="EMBL/GenBank/DDBJ databases">
        <title>Lake Tanganyika Metagenome-Assembled Genomes (MAGs).</title>
        <authorList>
            <person name="Tran P."/>
        </authorList>
    </citation>
    <scope>NUCLEOTIDE SEQUENCE</scope>
    <source>
        <strain evidence="1">K_DeepCast_65m_m2_066</strain>
    </source>
</reference>
<dbReference type="AlphaFoldDB" id="A0A937VZ37"/>
<dbReference type="Proteomes" id="UP000712673">
    <property type="component" value="Unassembled WGS sequence"/>
</dbReference>
<protein>
    <submittedName>
        <fullName evidence="1">Uncharacterized protein</fullName>
    </submittedName>
</protein>
<sequence>MSAYSCVIPISWFQRTHILLPAWRTAVQHPTGLMDFCTRCVPEALVSLQACPVSAFPVTFLDTIGWGHARKIMSTTQAVDALCHALRDPEPKALDLVGLLDQQRGALHRALEAVHDALAAIGGTIAADRLGQRPPLRWTFAADIGINTPPKGEQ</sequence>
<evidence type="ECO:0000313" key="1">
    <source>
        <dbReference type="EMBL" id="MBM3222534.1"/>
    </source>
</evidence>
<evidence type="ECO:0000313" key="2">
    <source>
        <dbReference type="Proteomes" id="UP000712673"/>
    </source>
</evidence>
<comment type="caution">
    <text evidence="1">The sequence shown here is derived from an EMBL/GenBank/DDBJ whole genome shotgun (WGS) entry which is preliminary data.</text>
</comment>
<name>A0A937VZ37_UNCTE</name>
<proteinExistence type="predicted"/>
<organism evidence="1 2">
    <name type="scientific">Tectimicrobiota bacterium</name>
    <dbReference type="NCBI Taxonomy" id="2528274"/>
    <lineage>
        <taxon>Bacteria</taxon>
        <taxon>Pseudomonadati</taxon>
        <taxon>Nitrospinota/Tectimicrobiota group</taxon>
        <taxon>Candidatus Tectimicrobiota</taxon>
    </lineage>
</organism>
<dbReference type="EMBL" id="VGLS01000028">
    <property type="protein sequence ID" value="MBM3222534.1"/>
    <property type="molecule type" value="Genomic_DNA"/>
</dbReference>